<name>A0A8R1EIS2_CAEJA</name>
<evidence type="ECO:0000313" key="2">
    <source>
        <dbReference type="EnsemblMetazoa" id="CJA37829b.1"/>
    </source>
</evidence>
<feature type="compositionally biased region" description="Low complexity" evidence="1">
    <location>
        <begin position="138"/>
        <end position="147"/>
    </location>
</feature>
<dbReference type="EnsemblMetazoa" id="CJA37829b.1">
    <property type="protein sequence ID" value="CJA37829b.1"/>
    <property type="gene ID" value="WBGene00213676"/>
</dbReference>
<reference evidence="2" key="2">
    <citation type="submission" date="2022-06" db="UniProtKB">
        <authorList>
            <consortium name="EnsemblMetazoa"/>
        </authorList>
    </citation>
    <scope>IDENTIFICATION</scope>
    <source>
        <strain evidence="2">DF5081</strain>
    </source>
</reference>
<feature type="compositionally biased region" description="Low complexity" evidence="1">
    <location>
        <begin position="306"/>
        <end position="327"/>
    </location>
</feature>
<feature type="compositionally biased region" description="Basic and acidic residues" evidence="1">
    <location>
        <begin position="77"/>
        <end position="93"/>
    </location>
</feature>
<feature type="compositionally biased region" description="Polar residues" evidence="1">
    <location>
        <begin position="55"/>
        <end position="76"/>
    </location>
</feature>
<proteinExistence type="predicted"/>
<feature type="compositionally biased region" description="Basic and acidic residues" evidence="1">
    <location>
        <begin position="152"/>
        <end position="164"/>
    </location>
</feature>
<feature type="compositionally biased region" description="Basic and acidic residues" evidence="1">
    <location>
        <begin position="118"/>
        <end position="137"/>
    </location>
</feature>
<feature type="region of interest" description="Disordered" evidence="1">
    <location>
        <begin position="33"/>
        <end position="165"/>
    </location>
</feature>
<feature type="compositionally biased region" description="Basic and acidic residues" evidence="1">
    <location>
        <begin position="259"/>
        <end position="271"/>
    </location>
</feature>
<feature type="region of interest" description="Disordered" evidence="1">
    <location>
        <begin position="368"/>
        <end position="435"/>
    </location>
</feature>
<evidence type="ECO:0000313" key="3">
    <source>
        <dbReference type="Proteomes" id="UP000005237"/>
    </source>
</evidence>
<keyword evidence="3" id="KW-1185">Reference proteome</keyword>
<evidence type="ECO:0000256" key="1">
    <source>
        <dbReference type="SAM" id="MobiDB-lite"/>
    </source>
</evidence>
<accession>A0A8R1EIS2</accession>
<sequence>MFGGYGSNSYNLSDYAPLDPTAMLAAFGAPVQLQQQNQQSTSSAPLQPGSGPGDASTSAQPVYRSQSTTVPTAQTVQRERNVSTQEMRRDYDRAAPYVPTPINEDAPPQTRQVQHPQQQERRNPPNAAELRRQREEQMTMQQQQQQQRQRHQKEQEQRQMREMQRQQNIRQMQLTQHQLQMQFMLQNRQAGVAPSSEAHRTQTEKEIVANMVEYPTMQNGIPRYHVRIEGRVHQAEGVLHYFRSNQIPVHDRLRQELPENHPMHVRNDRPVARPLNPQQPPSGPGAAPGPGHGMPVPQGVNFQFTPPQHHGQQQQQQMMHRMQAPPQNQNQTSSFMRTPQQLLQLHMQHQQQFAQQQQLALQQQQMMRPPYMPPPAQQSVPRSAQMPPPYSKTPPRFDGTHQTMARNAMPAAQVNSSISSDQAPPPSSFSPPARD</sequence>
<dbReference type="Proteomes" id="UP000005237">
    <property type="component" value="Unassembled WGS sequence"/>
</dbReference>
<feature type="region of interest" description="Disordered" evidence="1">
    <location>
        <begin position="259"/>
        <end position="335"/>
    </location>
</feature>
<protein>
    <submittedName>
        <fullName evidence="2">Uncharacterized protein</fullName>
    </submittedName>
</protein>
<dbReference type="AlphaFoldDB" id="A0A8R1EIS2"/>
<organism evidence="2 3">
    <name type="scientific">Caenorhabditis japonica</name>
    <dbReference type="NCBI Taxonomy" id="281687"/>
    <lineage>
        <taxon>Eukaryota</taxon>
        <taxon>Metazoa</taxon>
        <taxon>Ecdysozoa</taxon>
        <taxon>Nematoda</taxon>
        <taxon>Chromadorea</taxon>
        <taxon>Rhabditida</taxon>
        <taxon>Rhabditina</taxon>
        <taxon>Rhabditomorpha</taxon>
        <taxon>Rhabditoidea</taxon>
        <taxon>Rhabditidae</taxon>
        <taxon>Peloderinae</taxon>
        <taxon>Caenorhabditis</taxon>
    </lineage>
</organism>
<feature type="compositionally biased region" description="Low complexity" evidence="1">
    <location>
        <begin position="107"/>
        <end position="117"/>
    </location>
</feature>
<reference evidence="3" key="1">
    <citation type="submission" date="2010-08" db="EMBL/GenBank/DDBJ databases">
        <authorList>
            <consortium name="Caenorhabditis japonica Sequencing Consortium"/>
            <person name="Wilson R.K."/>
        </authorList>
    </citation>
    <scope>NUCLEOTIDE SEQUENCE [LARGE SCALE GENOMIC DNA]</scope>
    <source>
        <strain evidence="3">DF5081</strain>
    </source>
</reference>